<sequence>MDSVFQTGRATLGVRLTRMEEDAKVVTMAVVEPEPDEIVEEIEGVETTVVESETPETDPTTEE</sequence>
<evidence type="ECO:0000313" key="2">
    <source>
        <dbReference type="Proteomes" id="UP000249828"/>
    </source>
</evidence>
<protein>
    <recommendedName>
        <fullName evidence="3">DNA gyrase subunit A</fullName>
    </recommendedName>
</protein>
<proteinExistence type="predicted"/>
<dbReference type="AlphaFoldDB" id="A0A2W4BG23"/>
<accession>A0A2W4BG23</accession>
<comment type="caution">
    <text evidence="1">The sequence shown here is derived from an EMBL/GenBank/DDBJ whole genome shotgun (WGS) entry which is preliminary data.</text>
</comment>
<dbReference type="Proteomes" id="UP000249828">
    <property type="component" value="Unassembled WGS sequence"/>
</dbReference>
<evidence type="ECO:0008006" key="3">
    <source>
        <dbReference type="Google" id="ProtNLM"/>
    </source>
</evidence>
<organism evidence="1 2">
    <name type="scientific">Enterococcus plantarum</name>
    <dbReference type="NCBI Taxonomy" id="1077675"/>
    <lineage>
        <taxon>Bacteria</taxon>
        <taxon>Bacillati</taxon>
        <taxon>Bacillota</taxon>
        <taxon>Bacilli</taxon>
        <taxon>Lactobacillales</taxon>
        <taxon>Enterococcaceae</taxon>
        <taxon>Enterococcus</taxon>
    </lineage>
</organism>
<keyword evidence="2" id="KW-1185">Reference proteome</keyword>
<gene>
    <name evidence="1" type="ORF">CI088_10945</name>
</gene>
<name>A0A2W4BG23_9ENTE</name>
<reference evidence="1 2" key="1">
    <citation type="submission" date="2017-11" db="EMBL/GenBank/DDBJ databases">
        <title>Draft genome sequence of Enterococcus plantarum TRW2 strain isolated from lettuce.</title>
        <authorList>
            <person name="Kim E.B."/>
            <person name="Marco M.L."/>
            <person name="Williams T.R."/>
            <person name="You I.H."/>
        </authorList>
    </citation>
    <scope>NUCLEOTIDE SEQUENCE [LARGE SCALE GENOMIC DNA]</scope>
    <source>
        <strain evidence="1 2">TRW2</strain>
    </source>
</reference>
<dbReference type="EMBL" id="PIEU01000088">
    <property type="protein sequence ID" value="PZL72122.1"/>
    <property type="molecule type" value="Genomic_DNA"/>
</dbReference>
<evidence type="ECO:0000313" key="1">
    <source>
        <dbReference type="EMBL" id="PZL72122.1"/>
    </source>
</evidence>